<evidence type="ECO:0000313" key="3">
    <source>
        <dbReference type="Proteomes" id="UP001446871"/>
    </source>
</evidence>
<proteinExistence type="predicted"/>
<evidence type="ECO:0000313" key="2">
    <source>
        <dbReference type="EMBL" id="KAK8060525.1"/>
    </source>
</evidence>
<comment type="caution">
    <text evidence="2">The sequence shown here is derived from an EMBL/GenBank/DDBJ whole genome shotgun (WGS) entry which is preliminary data.</text>
</comment>
<sequence>MAPTAGKSLLEDLHVLVVAAVEVFHPSDLKDNREYGHGKGNVKPLSTLLKDTEDEDTIEAIMTMPKRAEQQGKFDLSKVAAVQGQSRVKKNKKLDGQPKQRATISKEIAGE</sequence>
<reference evidence="2 3" key="1">
    <citation type="submission" date="2023-01" db="EMBL/GenBank/DDBJ databases">
        <title>Analysis of 21 Apiospora genomes using comparative genomics revels a genus with tremendous synthesis potential of carbohydrate active enzymes and secondary metabolites.</title>
        <authorList>
            <person name="Sorensen T."/>
        </authorList>
    </citation>
    <scope>NUCLEOTIDE SEQUENCE [LARGE SCALE GENOMIC DNA]</scope>
    <source>
        <strain evidence="2 3">CBS 83171</strain>
    </source>
</reference>
<dbReference type="Proteomes" id="UP001446871">
    <property type="component" value="Unassembled WGS sequence"/>
</dbReference>
<feature type="region of interest" description="Disordered" evidence="1">
    <location>
        <begin position="85"/>
        <end position="111"/>
    </location>
</feature>
<name>A0ABR1UNL9_9PEZI</name>
<dbReference type="EMBL" id="JAQQWM010000006">
    <property type="protein sequence ID" value="KAK8060525.1"/>
    <property type="molecule type" value="Genomic_DNA"/>
</dbReference>
<keyword evidence="3" id="KW-1185">Reference proteome</keyword>
<gene>
    <name evidence="2" type="ORF">PG996_010455</name>
</gene>
<protein>
    <submittedName>
        <fullName evidence="2">Uncharacterized protein</fullName>
    </submittedName>
</protein>
<evidence type="ECO:0000256" key="1">
    <source>
        <dbReference type="SAM" id="MobiDB-lite"/>
    </source>
</evidence>
<organism evidence="2 3">
    <name type="scientific">Apiospora saccharicola</name>
    <dbReference type="NCBI Taxonomy" id="335842"/>
    <lineage>
        <taxon>Eukaryota</taxon>
        <taxon>Fungi</taxon>
        <taxon>Dikarya</taxon>
        <taxon>Ascomycota</taxon>
        <taxon>Pezizomycotina</taxon>
        <taxon>Sordariomycetes</taxon>
        <taxon>Xylariomycetidae</taxon>
        <taxon>Amphisphaeriales</taxon>
        <taxon>Apiosporaceae</taxon>
        <taxon>Apiospora</taxon>
    </lineage>
</organism>
<accession>A0ABR1UNL9</accession>